<evidence type="ECO:0000313" key="1">
    <source>
        <dbReference type="EMBL" id="GGA78613.1"/>
    </source>
</evidence>
<keyword evidence="2" id="KW-1185">Reference proteome</keyword>
<dbReference type="Proteomes" id="UP000658793">
    <property type="component" value="Unassembled WGS sequence"/>
</dbReference>
<proteinExistence type="predicted"/>
<comment type="caution">
    <text evidence="1">The sequence shown here is derived from an EMBL/GenBank/DDBJ whole genome shotgun (WGS) entry which is preliminary data.</text>
</comment>
<dbReference type="EMBL" id="BMGA01000004">
    <property type="protein sequence ID" value="GGA78613.1"/>
    <property type="molecule type" value="Genomic_DNA"/>
</dbReference>
<dbReference type="Gene3D" id="3.40.50.2300">
    <property type="match status" value="1"/>
</dbReference>
<organism evidence="1 2">
    <name type="scientific">Flavobacterium palustre</name>
    <dbReference type="NCBI Taxonomy" id="1476463"/>
    <lineage>
        <taxon>Bacteria</taxon>
        <taxon>Pseudomonadati</taxon>
        <taxon>Bacteroidota</taxon>
        <taxon>Flavobacteriia</taxon>
        <taxon>Flavobacteriales</taxon>
        <taxon>Flavobacteriaceae</taxon>
        <taxon>Flavobacterium</taxon>
    </lineage>
</organism>
<dbReference type="InterPro" id="IPR011006">
    <property type="entry name" value="CheY-like_superfamily"/>
</dbReference>
<dbReference type="RefSeq" id="WP_188494091.1">
    <property type="nucleotide sequence ID" value="NZ_BMGA01000004.1"/>
</dbReference>
<gene>
    <name evidence="1" type="ORF">GCM10008015_19160</name>
</gene>
<sequence length="130" mass="15055">MKIAIFENEYDTVEIAFKYLNKKYFNYSLKLENYPSSDSFPDLKKLQDYSLIIIDLDLSSQSSLDGFGLIKKIEKTLVEPIKILILTGQALSDKYDVENGLNKKYPVLEKPINYNKLNNQFEKLGIKYIG</sequence>
<evidence type="ECO:0008006" key="3">
    <source>
        <dbReference type="Google" id="ProtNLM"/>
    </source>
</evidence>
<evidence type="ECO:0000313" key="2">
    <source>
        <dbReference type="Proteomes" id="UP000658793"/>
    </source>
</evidence>
<reference evidence="2" key="1">
    <citation type="journal article" date="2019" name="Int. J. Syst. Evol. Microbiol.">
        <title>The Global Catalogue of Microorganisms (GCM) 10K type strain sequencing project: providing services to taxonomists for standard genome sequencing and annotation.</title>
        <authorList>
            <consortium name="The Broad Institute Genomics Platform"/>
            <consortium name="The Broad Institute Genome Sequencing Center for Infectious Disease"/>
            <person name="Wu L."/>
            <person name="Ma J."/>
        </authorList>
    </citation>
    <scope>NUCLEOTIDE SEQUENCE [LARGE SCALE GENOMIC DNA]</scope>
    <source>
        <strain evidence="2">CGMCC 1.12811</strain>
    </source>
</reference>
<name>A0ABQ1HHY8_9FLAO</name>
<dbReference type="SUPFAM" id="SSF52172">
    <property type="entry name" value="CheY-like"/>
    <property type="match status" value="1"/>
</dbReference>
<accession>A0ABQ1HHY8</accession>
<protein>
    <recommendedName>
        <fullName evidence="3">Response regulatory domain-containing protein</fullName>
    </recommendedName>
</protein>